<evidence type="ECO:0000259" key="1">
    <source>
        <dbReference type="Pfam" id="PF01494"/>
    </source>
</evidence>
<dbReference type="Pfam" id="PF01494">
    <property type="entry name" value="FAD_binding_3"/>
    <property type="match status" value="1"/>
</dbReference>
<keyword evidence="3" id="KW-1185">Reference proteome</keyword>
<name>A0A402BF84_9CHLR</name>
<organism evidence="2 3">
    <name type="scientific">Dictyobacter alpinus</name>
    <dbReference type="NCBI Taxonomy" id="2014873"/>
    <lineage>
        <taxon>Bacteria</taxon>
        <taxon>Bacillati</taxon>
        <taxon>Chloroflexota</taxon>
        <taxon>Ktedonobacteria</taxon>
        <taxon>Ktedonobacterales</taxon>
        <taxon>Dictyobacteraceae</taxon>
        <taxon>Dictyobacter</taxon>
    </lineage>
</organism>
<dbReference type="Proteomes" id="UP000287171">
    <property type="component" value="Unassembled WGS sequence"/>
</dbReference>
<dbReference type="PANTHER" id="PTHR43422">
    <property type="entry name" value="THIAMINE THIAZOLE SYNTHASE"/>
    <property type="match status" value="1"/>
</dbReference>
<accession>A0A402BF84</accession>
<dbReference type="OrthoDB" id="9790035at2"/>
<dbReference type="Gene3D" id="3.50.50.60">
    <property type="entry name" value="FAD/NAD(P)-binding domain"/>
    <property type="match status" value="1"/>
</dbReference>
<feature type="domain" description="FAD-binding" evidence="1">
    <location>
        <begin position="17"/>
        <end position="351"/>
    </location>
</feature>
<dbReference type="AlphaFoldDB" id="A0A402BF84"/>
<dbReference type="InterPro" id="IPR002938">
    <property type="entry name" value="FAD-bd"/>
</dbReference>
<protein>
    <recommendedName>
        <fullName evidence="1">FAD-binding domain-containing protein</fullName>
    </recommendedName>
</protein>
<proteinExistence type="predicted"/>
<dbReference type="SUPFAM" id="SSF51905">
    <property type="entry name" value="FAD/NAD(P)-binding domain"/>
    <property type="match status" value="1"/>
</dbReference>
<dbReference type="GO" id="GO:0071949">
    <property type="term" value="F:FAD binding"/>
    <property type="evidence" value="ECO:0007669"/>
    <property type="project" value="InterPro"/>
</dbReference>
<evidence type="ECO:0000313" key="2">
    <source>
        <dbReference type="EMBL" id="GCE29976.1"/>
    </source>
</evidence>
<evidence type="ECO:0000313" key="3">
    <source>
        <dbReference type="Proteomes" id="UP000287171"/>
    </source>
</evidence>
<reference evidence="3" key="1">
    <citation type="submission" date="2018-12" db="EMBL/GenBank/DDBJ databases">
        <title>Tengunoibacter tsumagoiensis gen. nov., sp. nov., Dictyobacter kobayashii sp. nov., D. alpinus sp. nov., and D. joshuensis sp. nov. and description of Dictyobacteraceae fam. nov. within the order Ktedonobacterales isolated from Tengu-no-mugimeshi.</title>
        <authorList>
            <person name="Wang C.M."/>
            <person name="Zheng Y."/>
            <person name="Sakai Y."/>
            <person name="Toyoda A."/>
            <person name="Minakuchi Y."/>
            <person name="Abe K."/>
            <person name="Yokota A."/>
            <person name="Yabe S."/>
        </authorList>
    </citation>
    <scope>NUCLEOTIDE SEQUENCE [LARGE SCALE GENOMIC DNA]</scope>
    <source>
        <strain evidence="3">Uno16</strain>
    </source>
</reference>
<sequence length="485" mass="54093">MSSKHPGQGALDRHLAVVIGGSLAGLLAARVLSEHFEQVIIIERDPLTGEAVPRKGTPQGRHVHGLLARGVTIIAEYFPDLFPTLARDGAIPVSMDGIRWNQLGVWMAPVPSPVKTLFQSRPFLEQHIRDQLVARDNVRIRDACEVTQLCAREDRITGVMVRTLSGEQHEEALSADLVVDTSGRGSRAPQWLNTLGYGDVQETSVKIDIGYATRIYRRPVQLPANWKALFIFGKPPDDKRGGVILPIQGGYWMVTLVGSLRDYPPDDEDGFLAFAHSLAQQDLYEAIKDAEPITPIALYKYAANRWRHFERMKRFPQGFIIMGDAACSFNPVYGQGMSVAAVEAQTLDRCLREQALFAGKNRVAGFTQRFQQAIARDIKTPWLLSTGDDLRYPGAEGKRLLSIRLLNRYMRRVIEITASDVAMAASLLRVRNLLKPLSTLFQRRIILAVLRQELIAFRQQPTITKPANEESVLASSNDESVHSKV</sequence>
<dbReference type="EMBL" id="BIFT01000002">
    <property type="protein sequence ID" value="GCE29976.1"/>
    <property type="molecule type" value="Genomic_DNA"/>
</dbReference>
<dbReference type="InterPro" id="IPR036188">
    <property type="entry name" value="FAD/NAD-bd_sf"/>
</dbReference>
<gene>
    <name evidence="2" type="ORF">KDA_54600</name>
</gene>
<dbReference type="RefSeq" id="WP_126630151.1">
    <property type="nucleotide sequence ID" value="NZ_BIFT01000002.1"/>
</dbReference>
<dbReference type="PANTHER" id="PTHR43422:SF3">
    <property type="entry name" value="THIAMINE THIAZOLE SYNTHASE"/>
    <property type="match status" value="1"/>
</dbReference>
<comment type="caution">
    <text evidence="2">The sequence shown here is derived from an EMBL/GenBank/DDBJ whole genome shotgun (WGS) entry which is preliminary data.</text>
</comment>